<sequence length="548" mass="58527">MHARARSQDVVEAARALTRYPAAIKEELRKPRSMSNDSQASSVSDEKQRKSSSASSASTAPFLELDPTSGKQVLRPKSWQSSTATLVAISEAASKAEKALPPPAVEFSKLHEVAFVINVCMAQFLSLAALAQSVAPLLIIGESFNVTNPGQLSWYTAAFSLTVGTFIMPAGRLGDMYGHKKLFLIGWAWFAAWSLITGFSYASGSMMFTVARAFQGIGPSLLVPNAMVLVGSTFPMGMKRNIVFSCFGAAGPTGFVVGAVFSSLLAQLASDSRSSPLDPSSQPPTFDFLGCVTGVSGLVLVNFAWNQAPIVGWSTPYVYALLVVGVLSFIAFIYVQLRVARFPLIPLRGLHKEAGFALACIAAGWGSHGIWIYYLFLFLERARGYTPLAACAQTSTVAVTGLIAALSTGLLLKKMRVAYVMFLAMLAFLIGTLLGATAPVVQTYWLQIFFSVLVMPVGMNLSFPAGTILLSNALPREHQGVAASLVSTMVNYSISIGLGVAGTIERQITQNGAGYVQGYRSVWYFGAGLDGLGLAISAYFVWKSRTKA</sequence>
<proteinExistence type="predicted"/>
<feature type="transmembrane region" description="Helical" evidence="6">
    <location>
        <begin position="356"/>
        <end position="379"/>
    </location>
</feature>
<name>A0ABR0M8E5_9PEZI</name>
<feature type="transmembrane region" description="Helical" evidence="6">
    <location>
        <begin position="115"/>
        <end position="140"/>
    </location>
</feature>
<feature type="transmembrane region" description="Helical" evidence="6">
    <location>
        <begin position="522"/>
        <end position="542"/>
    </location>
</feature>
<feature type="transmembrane region" description="Helical" evidence="6">
    <location>
        <begin position="152"/>
        <end position="170"/>
    </location>
</feature>
<dbReference type="Gene3D" id="1.20.1250.20">
    <property type="entry name" value="MFS general substrate transporter like domains"/>
    <property type="match status" value="1"/>
</dbReference>
<keyword evidence="4 6" id="KW-0472">Membrane</keyword>
<feature type="transmembrane region" description="Helical" evidence="6">
    <location>
        <begin position="182"/>
        <end position="202"/>
    </location>
</feature>
<dbReference type="Gene3D" id="1.20.1720.10">
    <property type="entry name" value="Multidrug resistance protein D"/>
    <property type="match status" value="1"/>
</dbReference>
<dbReference type="InterPro" id="IPR036259">
    <property type="entry name" value="MFS_trans_sf"/>
</dbReference>
<dbReference type="SUPFAM" id="SSF103473">
    <property type="entry name" value="MFS general substrate transporter"/>
    <property type="match status" value="1"/>
</dbReference>
<dbReference type="PROSITE" id="PS50850">
    <property type="entry name" value="MFS"/>
    <property type="match status" value="1"/>
</dbReference>
<feature type="transmembrane region" description="Helical" evidence="6">
    <location>
        <begin position="418"/>
        <end position="438"/>
    </location>
</feature>
<dbReference type="PANTHER" id="PTHR42718">
    <property type="entry name" value="MAJOR FACILITATOR SUPERFAMILY MULTIDRUG TRANSPORTER MFSC"/>
    <property type="match status" value="1"/>
</dbReference>
<evidence type="ECO:0000256" key="4">
    <source>
        <dbReference type="ARBA" id="ARBA00023136"/>
    </source>
</evidence>
<gene>
    <name evidence="8" type="ORF">LTR16_001583</name>
</gene>
<dbReference type="Pfam" id="PF07690">
    <property type="entry name" value="MFS_1"/>
    <property type="match status" value="1"/>
</dbReference>
<feature type="transmembrane region" description="Helical" evidence="6">
    <location>
        <begin position="444"/>
        <end position="470"/>
    </location>
</feature>
<feature type="transmembrane region" description="Helical" evidence="6">
    <location>
        <begin position="385"/>
        <end position="406"/>
    </location>
</feature>
<evidence type="ECO:0000313" key="9">
    <source>
        <dbReference type="Proteomes" id="UP001357485"/>
    </source>
</evidence>
<dbReference type="PANTHER" id="PTHR42718:SF1">
    <property type="entry name" value="LOW AFFINITY AMMONIUM TRANSPORTER"/>
    <property type="match status" value="1"/>
</dbReference>
<dbReference type="CDD" id="cd17476">
    <property type="entry name" value="MFS_Amf1_MDR_like"/>
    <property type="match status" value="1"/>
</dbReference>
<evidence type="ECO:0000256" key="2">
    <source>
        <dbReference type="ARBA" id="ARBA00022692"/>
    </source>
</evidence>
<feature type="transmembrane region" description="Helical" evidence="6">
    <location>
        <begin position="286"/>
        <end position="305"/>
    </location>
</feature>
<organism evidence="8 9">
    <name type="scientific">Cryomyces antarcticus</name>
    <dbReference type="NCBI Taxonomy" id="329879"/>
    <lineage>
        <taxon>Eukaryota</taxon>
        <taxon>Fungi</taxon>
        <taxon>Dikarya</taxon>
        <taxon>Ascomycota</taxon>
        <taxon>Pezizomycotina</taxon>
        <taxon>Dothideomycetes</taxon>
        <taxon>Dothideomycetes incertae sedis</taxon>
        <taxon>Cryomyces</taxon>
    </lineage>
</organism>
<accession>A0ABR0M8E5</accession>
<evidence type="ECO:0000313" key="8">
    <source>
        <dbReference type="EMBL" id="KAK5293332.1"/>
    </source>
</evidence>
<dbReference type="Proteomes" id="UP001357485">
    <property type="component" value="Unassembled WGS sequence"/>
</dbReference>
<feature type="region of interest" description="Disordered" evidence="5">
    <location>
        <begin position="22"/>
        <end position="64"/>
    </location>
</feature>
<evidence type="ECO:0000256" key="3">
    <source>
        <dbReference type="ARBA" id="ARBA00022989"/>
    </source>
</evidence>
<dbReference type="InterPro" id="IPR011701">
    <property type="entry name" value="MFS"/>
</dbReference>
<dbReference type="EMBL" id="JAVRRA010000090">
    <property type="protein sequence ID" value="KAK5293332.1"/>
    <property type="molecule type" value="Genomic_DNA"/>
</dbReference>
<keyword evidence="3 6" id="KW-1133">Transmembrane helix</keyword>
<comment type="caution">
    <text evidence="8">The sequence shown here is derived from an EMBL/GenBank/DDBJ whole genome shotgun (WGS) entry which is preliminary data.</text>
</comment>
<keyword evidence="2 6" id="KW-0812">Transmembrane</keyword>
<evidence type="ECO:0000259" key="7">
    <source>
        <dbReference type="PROSITE" id="PS50850"/>
    </source>
</evidence>
<feature type="domain" description="Major facilitator superfamily (MFS) profile" evidence="7">
    <location>
        <begin position="115"/>
        <end position="545"/>
    </location>
</feature>
<reference evidence="8 9" key="1">
    <citation type="submission" date="2023-08" db="EMBL/GenBank/DDBJ databases">
        <title>Black Yeasts Isolated from many extreme environments.</title>
        <authorList>
            <person name="Coleine C."/>
            <person name="Stajich J.E."/>
            <person name="Selbmann L."/>
        </authorList>
    </citation>
    <scope>NUCLEOTIDE SEQUENCE [LARGE SCALE GENOMIC DNA]</scope>
    <source>
        <strain evidence="8 9">CCFEE 536</strain>
    </source>
</reference>
<feature type="transmembrane region" description="Helical" evidence="6">
    <location>
        <begin position="242"/>
        <end position="265"/>
    </location>
</feature>
<evidence type="ECO:0000256" key="1">
    <source>
        <dbReference type="ARBA" id="ARBA00004141"/>
    </source>
</evidence>
<protein>
    <recommendedName>
        <fullName evidence="7">Major facilitator superfamily (MFS) profile domain-containing protein</fullName>
    </recommendedName>
</protein>
<feature type="transmembrane region" description="Helical" evidence="6">
    <location>
        <begin position="482"/>
        <end position="502"/>
    </location>
</feature>
<feature type="transmembrane region" description="Helical" evidence="6">
    <location>
        <begin position="317"/>
        <end position="335"/>
    </location>
</feature>
<dbReference type="InterPro" id="IPR020846">
    <property type="entry name" value="MFS_dom"/>
</dbReference>
<comment type="subcellular location">
    <subcellularLocation>
        <location evidence="1">Membrane</location>
        <topology evidence="1">Multi-pass membrane protein</topology>
    </subcellularLocation>
</comment>
<feature type="compositionally biased region" description="Polar residues" evidence="5">
    <location>
        <begin position="33"/>
        <end position="43"/>
    </location>
</feature>
<evidence type="ECO:0000256" key="5">
    <source>
        <dbReference type="SAM" id="MobiDB-lite"/>
    </source>
</evidence>
<keyword evidence="9" id="KW-1185">Reference proteome</keyword>
<evidence type="ECO:0000256" key="6">
    <source>
        <dbReference type="SAM" id="Phobius"/>
    </source>
</evidence>